<dbReference type="FunFam" id="1.25.40.10:FF:000516">
    <property type="entry name" value="Pentatricopeptide repeat-containing protein"/>
    <property type="match status" value="1"/>
</dbReference>
<dbReference type="GO" id="GO:0005739">
    <property type="term" value="C:mitochondrion"/>
    <property type="evidence" value="ECO:0007669"/>
    <property type="project" value="TreeGrafter"/>
</dbReference>
<keyword evidence="5" id="KW-1185">Reference proteome</keyword>
<evidence type="ECO:0000256" key="3">
    <source>
        <dbReference type="PROSITE-ProRule" id="PRU00708"/>
    </source>
</evidence>
<proteinExistence type="inferred from homology"/>
<dbReference type="PROSITE" id="PS51375">
    <property type="entry name" value="PPR"/>
    <property type="match status" value="1"/>
</dbReference>
<dbReference type="Gene3D" id="1.25.40.10">
    <property type="entry name" value="Tetratricopeptide repeat domain"/>
    <property type="match status" value="3"/>
</dbReference>
<dbReference type="InterPro" id="IPR002885">
    <property type="entry name" value="PPR_rpt"/>
</dbReference>
<dbReference type="GO" id="GO:0003729">
    <property type="term" value="F:mRNA binding"/>
    <property type="evidence" value="ECO:0007669"/>
    <property type="project" value="UniProtKB-ARBA"/>
</dbReference>
<gene>
    <name evidence="4" type="ORF">LLUT_LOCUS25404</name>
</gene>
<dbReference type="PANTHER" id="PTHR45717:SF3">
    <property type="entry name" value="OS04G0544400 PROTEIN"/>
    <property type="match status" value="1"/>
</dbReference>
<evidence type="ECO:0000313" key="5">
    <source>
        <dbReference type="Proteomes" id="UP001497480"/>
    </source>
</evidence>
<dbReference type="NCBIfam" id="TIGR00756">
    <property type="entry name" value="PPR"/>
    <property type="match status" value="3"/>
</dbReference>
<dbReference type="SUPFAM" id="SSF48452">
    <property type="entry name" value="TPR-like"/>
    <property type="match status" value="2"/>
</dbReference>
<organism evidence="4 5">
    <name type="scientific">Lupinus luteus</name>
    <name type="common">European yellow lupine</name>
    <dbReference type="NCBI Taxonomy" id="3873"/>
    <lineage>
        <taxon>Eukaryota</taxon>
        <taxon>Viridiplantae</taxon>
        <taxon>Streptophyta</taxon>
        <taxon>Embryophyta</taxon>
        <taxon>Tracheophyta</taxon>
        <taxon>Spermatophyta</taxon>
        <taxon>Magnoliopsida</taxon>
        <taxon>eudicotyledons</taxon>
        <taxon>Gunneridae</taxon>
        <taxon>Pentapetalae</taxon>
        <taxon>rosids</taxon>
        <taxon>fabids</taxon>
        <taxon>Fabales</taxon>
        <taxon>Fabaceae</taxon>
        <taxon>Papilionoideae</taxon>
        <taxon>50 kb inversion clade</taxon>
        <taxon>genistoids sensu lato</taxon>
        <taxon>core genistoids</taxon>
        <taxon>Genisteae</taxon>
        <taxon>Lupinus</taxon>
    </lineage>
</organism>
<evidence type="ECO:0000256" key="1">
    <source>
        <dbReference type="ARBA" id="ARBA00007626"/>
    </source>
</evidence>
<evidence type="ECO:0000256" key="2">
    <source>
        <dbReference type="ARBA" id="ARBA00022737"/>
    </source>
</evidence>
<dbReference type="FunFam" id="1.25.40.10:FF:000253">
    <property type="entry name" value="Pentatricopeptide repeat-containing protein"/>
    <property type="match status" value="1"/>
</dbReference>
<dbReference type="AlphaFoldDB" id="A0AAV1XRZ1"/>
<accession>A0AAV1XRZ1</accession>
<dbReference type="Proteomes" id="UP001497480">
    <property type="component" value="Unassembled WGS sequence"/>
</dbReference>
<reference evidence="4 5" key="1">
    <citation type="submission" date="2024-03" db="EMBL/GenBank/DDBJ databases">
        <authorList>
            <person name="Martinez-Hernandez J."/>
        </authorList>
    </citation>
    <scope>NUCLEOTIDE SEQUENCE [LARGE SCALE GENOMIC DNA]</scope>
</reference>
<dbReference type="EMBL" id="CAXHTB010000018">
    <property type="protein sequence ID" value="CAL0324344.1"/>
    <property type="molecule type" value="Genomic_DNA"/>
</dbReference>
<name>A0AAV1XRZ1_LUPLU</name>
<dbReference type="Pfam" id="PF13812">
    <property type="entry name" value="PPR_3"/>
    <property type="match status" value="1"/>
</dbReference>
<keyword evidence="2" id="KW-0677">Repeat</keyword>
<comment type="caution">
    <text evidence="4">The sequence shown here is derived from an EMBL/GenBank/DDBJ whole genome shotgun (WGS) entry which is preliminary data.</text>
</comment>
<evidence type="ECO:0008006" key="6">
    <source>
        <dbReference type="Google" id="ProtNLM"/>
    </source>
</evidence>
<feature type="repeat" description="PPR" evidence="3">
    <location>
        <begin position="151"/>
        <end position="185"/>
    </location>
</feature>
<evidence type="ECO:0000313" key="4">
    <source>
        <dbReference type="EMBL" id="CAL0324344.1"/>
    </source>
</evidence>
<dbReference type="PANTHER" id="PTHR45717">
    <property type="entry name" value="OS12G0527900 PROTEIN"/>
    <property type="match status" value="1"/>
</dbReference>
<protein>
    <recommendedName>
        <fullName evidence="6">Pentatricopeptide repeat-containing protein</fullName>
    </recommendedName>
</protein>
<sequence>MILQLSLNLNIHQNNFSSSLPLHRFHTLSISNHNHKNNNYRPISPPWKQICRRISSYTVPYMVSDATTVLDQWEDEGNTLTKWELGQILREMRKRNKHHPALQVCDWMNNREERFGLSASDAAVQIDLISKVHGVASAEEYFRRLKNALKDRKTYCSLLNVYARSRLKEKAESLLDTMRSKGYAINSLPFNVMMTMYLNLKEYDKVDTLVSEMIEANVKLDLYSYNIWLSSRGSQGLAEKMEQVYELVTKDRTVVPNWTTFSTLAKSYTKMGHFEKAEEYIRKVETTIEGRNRIPFHYLLTLYGNIGKKEEVYRVWNIYKLIFRRVTNLGYLAFMSSLVRLGDIEGAENLYEEWLSVKSSYDSRIGDHLLGWYAKKGDTDKALGIFKQMAKSGQNLYSSTWEILSEVHISNQRISEALSCLKEAIMAGAPKTWRPNPVKVSAFFELCRKQDDKGSAETLIGLLRQSGFLEDKVYASLIGLSDGAIGKGGLSIKIDTVDRTDNMYEDENTEVVFNQLEGSF</sequence>
<dbReference type="Pfam" id="PF01535">
    <property type="entry name" value="PPR"/>
    <property type="match status" value="3"/>
</dbReference>
<comment type="similarity">
    <text evidence="1">Belongs to the PPR family. P subfamily.</text>
</comment>
<dbReference type="InterPro" id="IPR011990">
    <property type="entry name" value="TPR-like_helical_dom_sf"/>
</dbReference>